<name>A0ABU5IHD6_9BURK</name>
<evidence type="ECO:0000313" key="2">
    <source>
        <dbReference type="EMBL" id="MDZ5458562.1"/>
    </source>
</evidence>
<feature type="transmembrane region" description="Helical" evidence="1">
    <location>
        <begin position="73"/>
        <end position="96"/>
    </location>
</feature>
<proteinExistence type="predicted"/>
<keyword evidence="3" id="KW-1185">Reference proteome</keyword>
<evidence type="ECO:0000313" key="3">
    <source>
        <dbReference type="Proteomes" id="UP001293718"/>
    </source>
</evidence>
<keyword evidence="1" id="KW-0472">Membrane</keyword>
<evidence type="ECO:0000256" key="1">
    <source>
        <dbReference type="SAM" id="Phobius"/>
    </source>
</evidence>
<accession>A0ABU5IHD6</accession>
<protein>
    <recommendedName>
        <fullName evidence="4">Riboflavin biosynthesis protein RibA</fullName>
    </recommendedName>
</protein>
<reference evidence="2 3" key="1">
    <citation type="submission" date="2023-11" db="EMBL/GenBank/DDBJ databases">
        <title>Draft genome of Azohydromonas lata strain H1 (DSM1123), a polyhydroxyalkanoate producer.</title>
        <authorList>
            <person name="Traversa D."/>
            <person name="D'Addabbo P."/>
            <person name="Pazzani C."/>
            <person name="Manzari C."/>
            <person name="Chiara M."/>
            <person name="Scrascia M."/>
        </authorList>
    </citation>
    <scope>NUCLEOTIDE SEQUENCE [LARGE SCALE GENOMIC DNA]</scope>
    <source>
        <strain evidence="2 3">H1</strain>
    </source>
</reference>
<keyword evidence="1" id="KW-0812">Transmembrane</keyword>
<dbReference type="EMBL" id="JAXOJX010000031">
    <property type="protein sequence ID" value="MDZ5458562.1"/>
    <property type="molecule type" value="Genomic_DNA"/>
</dbReference>
<gene>
    <name evidence="2" type="ORF">SM757_18440</name>
</gene>
<comment type="caution">
    <text evidence="2">The sequence shown here is derived from an EMBL/GenBank/DDBJ whole genome shotgun (WGS) entry which is preliminary data.</text>
</comment>
<sequence>MSSSPLTPFGEHSLTLVAAVFDSPSQAEQVAAALRHEPGLHSTVIHPGDQSVARKLEPEQHGIWRTLLRSHAVFMPAGAALGVVVALLLVAAGWPAAVESPFFAALFLALMGGFFGGMVAGLLTLRPDHAVVIRKVRAALARGGHAVVIHPMNEMRARAAMAALQRAGATPLRSF</sequence>
<organism evidence="2 3">
    <name type="scientific">Azohydromonas lata</name>
    <dbReference type="NCBI Taxonomy" id="45677"/>
    <lineage>
        <taxon>Bacteria</taxon>
        <taxon>Pseudomonadati</taxon>
        <taxon>Pseudomonadota</taxon>
        <taxon>Betaproteobacteria</taxon>
        <taxon>Burkholderiales</taxon>
        <taxon>Sphaerotilaceae</taxon>
        <taxon>Azohydromonas</taxon>
    </lineage>
</organism>
<keyword evidence="1" id="KW-1133">Transmembrane helix</keyword>
<dbReference type="Proteomes" id="UP001293718">
    <property type="component" value="Unassembled WGS sequence"/>
</dbReference>
<feature type="transmembrane region" description="Helical" evidence="1">
    <location>
        <begin position="102"/>
        <end position="125"/>
    </location>
</feature>
<evidence type="ECO:0008006" key="4">
    <source>
        <dbReference type="Google" id="ProtNLM"/>
    </source>
</evidence>
<dbReference type="RefSeq" id="WP_322466612.1">
    <property type="nucleotide sequence ID" value="NZ_JAXOJX010000031.1"/>
</dbReference>